<dbReference type="Gene3D" id="3.30.200.20">
    <property type="entry name" value="Phosphorylase Kinase, domain 1"/>
    <property type="match status" value="1"/>
</dbReference>
<protein>
    <recommendedName>
        <fullName evidence="2">Protein kinase domain-containing protein</fullName>
    </recommendedName>
</protein>
<evidence type="ECO:0000256" key="1">
    <source>
        <dbReference type="SAM" id="MobiDB-lite"/>
    </source>
</evidence>
<dbReference type="EMBL" id="CAMPGE010017111">
    <property type="protein sequence ID" value="CAI2375619.1"/>
    <property type="molecule type" value="Genomic_DNA"/>
</dbReference>
<gene>
    <name evidence="3" type="ORF">ECRASSUSDP1_LOCUS16982</name>
</gene>
<dbReference type="GO" id="GO:0004672">
    <property type="term" value="F:protein kinase activity"/>
    <property type="evidence" value="ECO:0007669"/>
    <property type="project" value="InterPro"/>
</dbReference>
<feature type="compositionally biased region" description="Polar residues" evidence="1">
    <location>
        <begin position="629"/>
        <end position="646"/>
    </location>
</feature>
<accession>A0AAD2CZQ0</accession>
<dbReference type="SMART" id="SM00220">
    <property type="entry name" value="S_TKc"/>
    <property type="match status" value="1"/>
</dbReference>
<evidence type="ECO:0000313" key="4">
    <source>
        <dbReference type="Proteomes" id="UP001295684"/>
    </source>
</evidence>
<feature type="region of interest" description="Disordered" evidence="1">
    <location>
        <begin position="629"/>
        <end position="1005"/>
    </location>
</feature>
<feature type="compositionally biased region" description="Low complexity" evidence="1">
    <location>
        <begin position="816"/>
        <end position="835"/>
    </location>
</feature>
<dbReference type="SUPFAM" id="SSF56112">
    <property type="entry name" value="Protein kinase-like (PK-like)"/>
    <property type="match status" value="1"/>
</dbReference>
<dbReference type="GO" id="GO:0005524">
    <property type="term" value="F:ATP binding"/>
    <property type="evidence" value="ECO:0007669"/>
    <property type="project" value="InterPro"/>
</dbReference>
<dbReference type="SUPFAM" id="SSF48371">
    <property type="entry name" value="ARM repeat"/>
    <property type="match status" value="1"/>
</dbReference>
<dbReference type="InterPro" id="IPR011989">
    <property type="entry name" value="ARM-like"/>
</dbReference>
<evidence type="ECO:0000259" key="2">
    <source>
        <dbReference type="PROSITE" id="PS50011"/>
    </source>
</evidence>
<reference evidence="3" key="1">
    <citation type="submission" date="2023-07" db="EMBL/GenBank/DDBJ databases">
        <authorList>
            <consortium name="AG Swart"/>
            <person name="Singh M."/>
            <person name="Singh A."/>
            <person name="Seah K."/>
            <person name="Emmerich C."/>
        </authorList>
    </citation>
    <scope>NUCLEOTIDE SEQUENCE</scope>
    <source>
        <strain evidence="3">DP1</strain>
    </source>
</reference>
<dbReference type="Gene3D" id="1.10.510.10">
    <property type="entry name" value="Transferase(Phosphotransferase) domain 1"/>
    <property type="match status" value="1"/>
</dbReference>
<feature type="compositionally biased region" description="Polar residues" evidence="1">
    <location>
        <begin position="740"/>
        <end position="751"/>
    </location>
</feature>
<feature type="compositionally biased region" description="Low complexity" evidence="1">
    <location>
        <begin position="943"/>
        <end position="977"/>
    </location>
</feature>
<dbReference type="AlphaFoldDB" id="A0AAD2CZQ0"/>
<comment type="caution">
    <text evidence="3">The sequence shown here is derived from an EMBL/GenBank/DDBJ whole genome shotgun (WGS) entry which is preliminary data.</text>
</comment>
<evidence type="ECO:0000313" key="3">
    <source>
        <dbReference type="EMBL" id="CAI2375619.1"/>
    </source>
</evidence>
<proteinExistence type="predicted"/>
<dbReference type="PROSITE" id="PS50011">
    <property type="entry name" value="PROTEIN_KINASE_DOM"/>
    <property type="match status" value="1"/>
</dbReference>
<dbReference type="InterPro" id="IPR000719">
    <property type="entry name" value="Prot_kinase_dom"/>
</dbReference>
<dbReference type="InterPro" id="IPR051177">
    <property type="entry name" value="CIK-Related_Protein"/>
</dbReference>
<feature type="compositionally biased region" description="Polar residues" evidence="1">
    <location>
        <begin position="836"/>
        <end position="847"/>
    </location>
</feature>
<dbReference type="InterPro" id="IPR016024">
    <property type="entry name" value="ARM-type_fold"/>
</dbReference>
<feature type="compositionally biased region" description="Polar residues" evidence="1">
    <location>
        <begin position="929"/>
        <end position="939"/>
    </location>
</feature>
<feature type="compositionally biased region" description="Polar residues" evidence="1">
    <location>
        <begin position="683"/>
        <end position="692"/>
    </location>
</feature>
<feature type="compositionally biased region" description="Polar residues" evidence="1">
    <location>
        <begin position="709"/>
        <end position="727"/>
    </location>
</feature>
<dbReference type="InterPro" id="IPR011009">
    <property type="entry name" value="Kinase-like_dom_sf"/>
</dbReference>
<dbReference type="PANTHER" id="PTHR12984">
    <property type="entry name" value="SCY1-RELATED S/T PROTEIN KINASE-LIKE"/>
    <property type="match status" value="1"/>
</dbReference>
<feature type="compositionally biased region" description="Polar residues" evidence="1">
    <location>
        <begin position="796"/>
        <end position="815"/>
    </location>
</feature>
<name>A0AAD2CZQ0_EUPCR</name>
<feature type="compositionally biased region" description="Low complexity" evidence="1">
    <location>
        <begin position="886"/>
        <end position="922"/>
    </location>
</feature>
<organism evidence="3 4">
    <name type="scientific">Euplotes crassus</name>
    <dbReference type="NCBI Taxonomy" id="5936"/>
    <lineage>
        <taxon>Eukaryota</taxon>
        <taxon>Sar</taxon>
        <taxon>Alveolata</taxon>
        <taxon>Ciliophora</taxon>
        <taxon>Intramacronucleata</taxon>
        <taxon>Spirotrichea</taxon>
        <taxon>Hypotrichia</taxon>
        <taxon>Euplotida</taxon>
        <taxon>Euplotidae</taxon>
        <taxon>Moneuplotes</taxon>
    </lineage>
</organism>
<dbReference type="Pfam" id="PF00069">
    <property type="entry name" value="Pkinase"/>
    <property type="match status" value="1"/>
</dbReference>
<sequence length="1032" mass="111240">MGSQLSKHYSVDKEVHCLGGVNHMWRIHKATKKGPNKKPVSVFIFDKKKCGQKVVDFLKKDADELARIKHPNVLTLEQQPLEDKALVFITEPIEYSLAFLLDNYKMKNSLPGELEVKLIMLELMEAVHFLHNTAKLAHLNITPENIYINNEGKVKLTGFNCCTDITGTTASVDFRYKTYCDGKVALAPNLRFCAPEVVNEGQASVQSDIFSLGCVLYYLLNIDKGEKAYVLNISDTFNTSEHSVACSDLKKNLETKFSGLPYALKHLLTSCLDSNPANRGTVNTLVENQFFQDPLIKTIKYLESIETKEHHNVVQFLTGLSRILEKFDKRTCVRKIIPLMLKCVNKEDLSILILPAFIKMIKKENFMSKEQFYEYAWPNISRLCQAGELQAQALYILVDNLELFHGLLHAKDFQDILFPLLLKSLECGVHKLQGLGVQKIPFLSKKIEYMTFKSQLMPRFLSILTNKDIPLNLKEQGCEVLIQILSVLDRNFLRDNILKTLQALRDSINEPTICMHILTLYSGIAGTLTPEDIGNKILPGLIPMLISASFTKVQFSKLISTIRTLIDQLEKHRLKDLSEMDPLGDEDGLTKSKQKDIFAGLSSDDPLASLPPQENAGDFDFLSQIEGTGQMQTPKKSAIKTANPNATPSSDPFSGFGGGTSKPAFGAPAGSNKNDIFKGIGTSAPNVSQSKPVGSMSLGGGTGMKSDPFDTSSQPIKSLSKPNSTSGQKKDIFSGMDPFSGSSNQNLNTKTGIGGMPSVPIKMSTGFGSIGGGDPFAELENESKDNQDSGFGNLGGFTNSTSKPSNSFNQGTKPQSNFGGQSSSSPFSDFGSSGSAIQNKKQTSNSAFDFGGGSSAAKPTSSSGLDFGGNSFSKPANNSGSGFGSGSSASKPASSSPFDFGSGSSGSKPAASSSFDFGGSSSTLPKPPSATNTGYSRSSDPFGGSSAPPASNFPSSSSDPFGSLSSGVSGSSTAFGGPQNTGFGTTPATQSTGMGFSSGIDMNKPMDQNTMNMMMNMMSNFTNQMNNQNNKF</sequence>
<feature type="domain" description="Protein kinase" evidence="2">
    <location>
        <begin position="13"/>
        <end position="291"/>
    </location>
</feature>
<keyword evidence="4" id="KW-1185">Reference proteome</keyword>
<dbReference type="Gene3D" id="1.25.10.10">
    <property type="entry name" value="Leucine-rich Repeat Variant"/>
    <property type="match status" value="1"/>
</dbReference>
<dbReference type="PANTHER" id="PTHR12984:SF6">
    <property type="entry name" value="SCY1-LIKE PROTEIN 2"/>
    <property type="match status" value="1"/>
</dbReference>
<feature type="compositionally biased region" description="Polar residues" evidence="1">
    <location>
        <begin position="857"/>
        <end position="878"/>
    </location>
</feature>
<feature type="compositionally biased region" description="Polar residues" evidence="1">
    <location>
        <begin position="978"/>
        <end position="995"/>
    </location>
</feature>
<dbReference type="Proteomes" id="UP001295684">
    <property type="component" value="Unassembled WGS sequence"/>
</dbReference>